<dbReference type="InterPro" id="IPR001647">
    <property type="entry name" value="HTH_TetR"/>
</dbReference>
<dbReference type="InterPro" id="IPR009057">
    <property type="entry name" value="Homeodomain-like_sf"/>
</dbReference>
<dbReference type="InterPro" id="IPR049443">
    <property type="entry name" value="TetR_YgfC-like_C"/>
</dbReference>
<accession>A0A133PSU2</accession>
<reference evidence="4 5" key="1">
    <citation type="submission" date="2016-01" db="EMBL/GenBank/DDBJ databases">
        <authorList>
            <person name="Oliw E.H."/>
        </authorList>
    </citation>
    <scope>NUCLEOTIDE SEQUENCE [LARGE SCALE GENOMIC DNA]</scope>
    <source>
        <strain evidence="4 5">CMW7756A</strain>
    </source>
</reference>
<sequence length="185" mass="22377">MAKQTFNNLDEKRKEEIYKSLKEYFEEEDLKKISVSGIVKKLDIARGSFYQYFESLEDCYDSLLQRETGQVHHKFYFLYKENKGDLEKTLWTYRDYLAEELYDKNLKNLYVAKFFLFEDSFVSHGKNFLMKNLSKENYHRMVFTMAIFHQLLKESITRDYSKEEFLEVCDTYIKWLLGGINNESI</sequence>
<proteinExistence type="predicted"/>
<comment type="caution">
    <text evidence="4">The sequence shown here is derived from an EMBL/GenBank/DDBJ whole genome shotgun (WGS) entry which is preliminary data.</text>
</comment>
<dbReference type="AlphaFoldDB" id="A0A133PSU2"/>
<protein>
    <submittedName>
        <fullName evidence="4">Transcriptional regulator, TetR family</fullName>
    </submittedName>
</protein>
<organism evidence="4">
    <name type="scientific">Peptoniphilus harei</name>
    <dbReference type="NCBI Taxonomy" id="54005"/>
    <lineage>
        <taxon>Bacteria</taxon>
        <taxon>Bacillati</taxon>
        <taxon>Bacillota</taxon>
        <taxon>Tissierellia</taxon>
        <taxon>Tissierellales</taxon>
        <taxon>Peptoniphilaceae</taxon>
        <taxon>Peptoniphilus</taxon>
    </lineage>
</organism>
<evidence type="ECO:0000313" key="5">
    <source>
        <dbReference type="Proteomes" id="UP000070174"/>
    </source>
</evidence>
<evidence type="ECO:0000256" key="2">
    <source>
        <dbReference type="PROSITE-ProRule" id="PRU00335"/>
    </source>
</evidence>
<name>A0A133PSU2_9FIRM</name>
<dbReference type="PANTHER" id="PTHR43479">
    <property type="entry name" value="ACREF/ENVCD OPERON REPRESSOR-RELATED"/>
    <property type="match status" value="1"/>
</dbReference>
<gene>
    <name evidence="4" type="ORF">HMPREF3229_00015</name>
</gene>
<evidence type="ECO:0000256" key="1">
    <source>
        <dbReference type="ARBA" id="ARBA00023125"/>
    </source>
</evidence>
<evidence type="ECO:0000313" key="4">
    <source>
        <dbReference type="EMBL" id="KXA31886.1"/>
    </source>
</evidence>
<dbReference type="Proteomes" id="UP000070174">
    <property type="component" value="Unassembled WGS sequence"/>
</dbReference>
<dbReference type="SUPFAM" id="SSF46689">
    <property type="entry name" value="Homeodomain-like"/>
    <property type="match status" value="1"/>
</dbReference>
<dbReference type="EMBL" id="LRQE01000001">
    <property type="protein sequence ID" value="KXA31886.1"/>
    <property type="molecule type" value="Genomic_DNA"/>
</dbReference>
<dbReference type="PATRIC" id="fig|54005.3.peg.15"/>
<dbReference type="InterPro" id="IPR050624">
    <property type="entry name" value="HTH-type_Tx_Regulator"/>
</dbReference>
<dbReference type="Gene3D" id="1.10.357.10">
    <property type="entry name" value="Tetracycline Repressor, domain 2"/>
    <property type="match status" value="1"/>
</dbReference>
<feature type="DNA-binding region" description="H-T-H motif" evidence="2">
    <location>
        <begin position="34"/>
        <end position="53"/>
    </location>
</feature>
<evidence type="ECO:0000259" key="3">
    <source>
        <dbReference type="PROSITE" id="PS50977"/>
    </source>
</evidence>
<dbReference type="Pfam" id="PF21626">
    <property type="entry name" value="TetR-C_39"/>
    <property type="match status" value="1"/>
</dbReference>
<dbReference type="RefSeq" id="WP_060799297.1">
    <property type="nucleotide sequence ID" value="NZ_KQ957084.1"/>
</dbReference>
<dbReference type="GO" id="GO:0003677">
    <property type="term" value="F:DNA binding"/>
    <property type="evidence" value="ECO:0007669"/>
    <property type="project" value="UniProtKB-UniRule"/>
</dbReference>
<dbReference type="PANTHER" id="PTHR43479:SF11">
    <property type="entry name" value="ACREF_ENVCD OPERON REPRESSOR-RELATED"/>
    <property type="match status" value="1"/>
</dbReference>
<keyword evidence="1 2" id="KW-0238">DNA-binding</keyword>
<feature type="domain" description="HTH tetR-type" evidence="3">
    <location>
        <begin position="11"/>
        <end position="71"/>
    </location>
</feature>
<dbReference type="PROSITE" id="PS50977">
    <property type="entry name" value="HTH_TETR_2"/>
    <property type="match status" value="1"/>
</dbReference>